<dbReference type="SUPFAM" id="SSF52777">
    <property type="entry name" value="CoA-dependent acyltransferases"/>
    <property type="match status" value="2"/>
</dbReference>
<evidence type="ECO:0000259" key="4">
    <source>
        <dbReference type="Pfam" id="PF00755"/>
    </source>
</evidence>
<proteinExistence type="inferred from homology"/>
<gene>
    <name evidence="5" type="primary">CPT1A</name>
    <name evidence="5" type="ORF">Ciccas_003173</name>
</gene>
<name>A0ABD2QF30_9PLAT</name>
<comment type="similarity">
    <text evidence="1">Belongs to the carnitine/choline acetyltransferase family.</text>
</comment>
<accession>A0ABD2QF30</accession>
<dbReference type="PANTHER" id="PTHR22589:SF112">
    <property type="entry name" value="CHOLINE_CARNITINE ACYLTRANSFERASE DOMAIN-CONTAINING PROTEIN"/>
    <property type="match status" value="1"/>
</dbReference>
<evidence type="ECO:0000313" key="6">
    <source>
        <dbReference type="Proteomes" id="UP001626550"/>
    </source>
</evidence>
<dbReference type="Gene3D" id="3.30.559.10">
    <property type="entry name" value="Chloramphenicol acetyltransferase-like domain"/>
    <property type="match status" value="1"/>
</dbReference>
<feature type="active site" description="Proton acceptor" evidence="2">
    <location>
        <position position="60"/>
    </location>
</feature>
<sequence length="353" mass="39929">MMVLSGDMEENSPNFVPKEQRTRSTRAKDFLTGRQYQAWADKNVTFFSDNDLEFGLHAEHSWADALTLGHLSELIFQYELAHHDQLYSGKMGPSLADDLKPQLLKWESLPGLQTAIEEAAIFSAQLAANIDVRVCFYTDFGKAAIKRAGISPDAFLQAAFQLAFKRLHDFYALTYESASTRLFRDGRTETVRSLTPELKLFVDQLVNDYDKDICLDLLRKSCSQHQKLYRQAMAGQGCDRHLFALYVASRACDSLNTDKGGSRFLKSVLSEPWHLATSQQPQRQDKTESQYFAPGGGFAPITKDGYGLSYMIPDEKKFIFHISSFRDSLITDTARFETSLREALSSLHNLISD</sequence>
<evidence type="ECO:0000256" key="1">
    <source>
        <dbReference type="ARBA" id="ARBA00005232"/>
    </source>
</evidence>
<dbReference type="EMBL" id="JBJKFK010000280">
    <property type="protein sequence ID" value="KAL3318160.1"/>
    <property type="molecule type" value="Genomic_DNA"/>
</dbReference>
<feature type="domain" description="Choline/carnitine acyltransferase" evidence="4">
    <location>
        <begin position="20"/>
        <end position="342"/>
    </location>
</feature>
<dbReference type="Proteomes" id="UP001626550">
    <property type="component" value="Unassembled WGS sequence"/>
</dbReference>
<dbReference type="InterPro" id="IPR023213">
    <property type="entry name" value="CAT-like_dom_sf"/>
</dbReference>
<evidence type="ECO:0000256" key="2">
    <source>
        <dbReference type="PIRSR" id="PIRSR600542-1"/>
    </source>
</evidence>
<reference evidence="5 6" key="1">
    <citation type="submission" date="2024-11" db="EMBL/GenBank/DDBJ databases">
        <title>Adaptive evolution of stress response genes in parasites aligns with host niche diversity.</title>
        <authorList>
            <person name="Hahn C."/>
            <person name="Resl P."/>
        </authorList>
    </citation>
    <scope>NUCLEOTIDE SEQUENCE [LARGE SCALE GENOMIC DNA]</scope>
    <source>
        <strain evidence="5">EGGRZ-B1_66</strain>
        <tissue evidence="5">Body</tissue>
    </source>
</reference>
<dbReference type="InterPro" id="IPR039551">
    <property type="entry name" value="Cho/carn_acyl_trans"/>
</dbReference>
<dbReference type="InterPro" id="IPR000542">
    <property type="entry name" value="Carn_acyl_trans"/>
</dbReference>
<protein>
    <submittedName>
        <fullName evidence="5">Carnitine O-palmitoyltransferase 1, liver isoform</fullName>
    </submittedName>
</protein>
<feature type="region of interest" description="Disordered" evidence="3">
    <location>
        <begin position="1"/>
        <end position="23"/>
    </location>
</feature>
<dbReference type="AlphaFoldDB" id="A0ABD2QF30"/>
<evidence type="ECO:0000313" key="5">
    <source>
        <dbReference type="EMBL" id="KAL3318160.1"/>
    </source>
</evidence>
<dbReference type="Pfam" id="PF00755">
    <property type="entry name" value="Carn_acyltransf"/>
    <property type="match status" value="1"/>
</dbReference>
<organism evidence="5 6">
    <name type="scientific">Cichlidogyrus casuarinus</name>
    <dbReference type="NCBI Taxonomy" id="1844966"/>
    <lineage>
        <taxon>Eukaryota</taxon>
        <taxon>Metazoa</taxon>
        <taxon>Spiralia</taxon>
        <taxon>Lophotrochozoa</taxon>
        <taxon>Platyhelminthes</taxon>
        <taxon>Monogenea</taxon>
        <taxon>Monopisthocotylea</taxon>
        <taxon>Dactylogyridea</taxon>
        <taxon>Ancyrocephalidae</taxon>
        <taxon>Cichlidogyrus</taxon>
    </lineage>
</organism>
<comment type="caution">
    <text evidence="5">The sequence shown here is derived from an EMBL/GenBank/DDBJ whole genome shotgun (WGS) entry which is preliminary data.</text>
</comment>
<dbReference type="PANTHER" id="PTHR22589">
    <property type="entry name" value="CARNITINE O-ACYLTRANSFERASE"/>
    <property type="match status" value="1"/>
</dbReference>
<evidence type="ECO:0000256" key="3">
    <source>
        <dbReference type="SAM" id="MobiDB-lite"/>
    </source>
</evidence>
<keyword evidence="6" id="KW-1185">Reference proteome</keyword>